<dbReference type="InterPro" id="IPR046867">
    <property type="entry name" value="AldOxase/xan_DH_MoCoBD2"/>
</dbReference>
<dbReference type="NCBIfam" id="TIGR01409">
    <property type="entry name" value="TAT_signal_seq"/>
    <property type="match status" value="1"/>
</dbReference>
<evidence type="ECO:0000313" key="2">
    <source>
        <dbReference type="EMBL" id="CAB3804754.1"/>
    </source>
</evidence>
<keyword evidence="3" id="KW-1185">Reference proteome</keyword>
<protein>
    <submittedName>
        <fullName evidence="2">Isoquinoline 1-oxidoreductase subunit beta</fullName>
        <ecNumber evidence="2">1.3.99.16</ecNumber>
    </submittedName>
</protein>
<dbReference type="Gene3D" id="3.90.1170.50">
    <property type="entry name" value="Aldehyde oxidase/xanthine dehydrogenase, a/b hammerhead"/>
    <property type="match status" value="1"/>
</dbReference>
<dbReference type="SMART" id="SM01008">
    <property type="entry name" value="Ald_Xan_dh_C"/>
    <property type="match status" value="1"/>
</dbReference>
<dbReference type="Proteomes" id="UP000494252">
    <property type="component" value="Unassembled WGS sequence"/>
</dbReference>
<accession>A0A6J5GTY2</accession>
<dbReference type="Pfam" id="PF02738">
    <property type="entry name" value="MoCoBD_1"/>
    <property type="match status" value="1"/>
</dbReference>
<dbReference type="InterPro" id="IPR012368">
    <property type="entry name" value="OxRdtase_Mopterin-bd_su_IorB"/>
</dbReference>
<dbReference type="PIRSF" id="PIRSF036389">
    <property type="entry name" value="IOR_B"/>
    <property type="match status" value="1"/>
</dbReference>
<proteinExistence type="predicted"/>
<dbReference type="EMBL" id="CADIKI010000020">
    <property type="protein sequence ID" value="CAB3804754.1"/>
    <property type="molecule type" value="Genomic_DNA"/>
</dbReference>
<dbReference type="InterPro" id="IPR052516">
    <property type="entry name" value="N-heterocyclic_Hydroxylase"/>
</dbReference>
<dbReference type="Pfam" id="PF20256">
    <property type="entry name" value="MoCoBD_2"/>
    <property type="match status" value="2"/>
</dbReference>
<feature type="domain" description="Aldehyde oxidase/xanthine dehydrogenase a/b hammerhead" evidence="1">
    <location>
        <begin position="245"/>
        <end position="323"/>
    </location>
</feature>
<dbReference type="PROSITE" id="PS51318">
    <property type="entry name" value="TAT"/>
    <property type="match status" value="1"/>
</dbReference>
<dbReference type="EC" id="1.3.99.16" evidence="2"/>
<evidence type="ECO:0000313" key="3">
    <source>
        <dbReference type="Proteomes" id="UP000494252"/>
    </source>
</evidence>
<dbReference type="InterPro" id="IPR006311">
    <property type="entry name" value="TAT_signal"/>
</dbReference>
<dbReference type="SUPFAM" id="SSF56003">
    <property type="entry name" value="Molybdenum cofactor-binding domain"/>
    <property type="match status" value="2"/>
</dbReference>
<sequence length="754" mass="79816">MATRLLDRRSFSRRDFLQLGVSVGVAAGGGLLLGVSFKANSASEATSSGGITAAIRSAGSVIGGDGRVPAPGGDLAPNAFIRIDREGHVFIVVPKVEMGQGVYTSIPMLIAEELEVPLDNVTLQHAPPDAALYADGLLGMQVTGGSTSMRAMWEPMRRAGAVGRTLLLQAAAQAWGVDSAGCVARNAVVRHVASNRTLTYGQLVECAASLAMTPDLAKSIVLKSPSAFTIIGKPVKRLDSPEKLNGVARFGIDARPPGMVYAVVVNCPVIGGSLARVDDTVARAVPGVSQIVSLDNAVAAIGTHTWAAKTGASALAIEWNPGPNALMTTRTLVGDLQRASQRPGAVARKAGDVATAFSQASRKIEAVYELPFLAHATMEPMNCTVHLHDGRCEIWCGTQVPTRVVDAAAKITGLPPGQIVLHNALLGGGFGRRLEVDVLMQAVRIAQQVNAPVKVLWTREEDIQHDMYRPYYYDRIAAALDSSGKPAGWTHRITGSSIVARWAPAWFKNGLDPDAVEVADKLPYDIPAQLVDYVRQEPRGVPTAFWRGVGPTRSTFVVEGFIDELAHETKTDPVTYRRALLGRSPRLLHVLDVATRAAGWGSSLPTGSGRGVSVMNAFGSFFCMVVQVSVDNGEVRVERVVCAVDCGQVVNPDTVQAQVEGGAIFGLSAALFNQITFSNGRVEQSNFNDYRVMRINEAPHIDTHIVASSEAPGGMGEPGTAAVAPALVNAIFAASGRRVRRLPVGNQLQTSESA</sequence>
<dbReference type="InterPro" id="IPR037165">
    <property type="entry name" value="AldOxase/xan_DH_Mopterin-bd_sf"/>
</dbReference>
<keyword evidence="2" id="KW-0560">Oxidoreductase</keyword>
<dbReference type="PANTHER" id="PTHR47495:SF2">
    <property type="entry name" value="ALDEHYDE DEHYDROGENASE"/>
    <property type="match status" value="1"/>
</dbReference>
<dbReference type="InterPro" id="IPR008274">
    <property type="entry name" value="AldOxase/xan_DH_MoCoBD1"/>
</dbReference>
<name>A0A6J5GTY2_9BURK</name>
<gene>
    <name evidence="2" type="primary">iorB_4</name>
    <name evidence="2" type="ORF">LMG27177_05737</name>
</gene>
<dbReference type="InterPro" id="IPR019546">
    <property type="entry name" value="TAT_signal_bac_arc"/>
</dbReference>
<reference evidence="2 3" key="1">
    <citation type="submission" date="2020-04" db="EMBL/GenBank/DDBJ databases">
        <authorList>
            <person name="De Canck E."/>
        </authorList>
    </citation>
    <scope>NUCLEOTIDE SEQUENCE [LARGE SCALE GENOMIC DNA]</scope>
    <source>
        <strain evidence="2 3">LMG 27177</strain>
    </source>
</reference>
<organism evidence="2 3">
    <name type="scientific">Paraburkholderia fynbosensis</name>
    <dbReference type="NCBI Taxonomy" id="1200993"/>
    <lineage>
        <taxon>Bacteria</taxon>
        <taxon>Pseudomonadati</taxon>
        <taxon>Pseudomonadota</taxon>
        <taxon>Betaproteobacteria</taxon>
        <taxon>Burkholderiales</taxon>
        <taxon>Burkholderiaceae</taxon>
        <taxon>Paraburkholderia</taxon>
    </lineage>
</organism>
<dbReference type="AlphaFoldDB" id="A0A6J5GTY2"/>
<dbReference type="Gene3D" id="3.30.365.10">
    <property type="entry name" value="Aldehyde oxidase/xanthine dehydrogenase, molybdopterin binding domain"/>
    <property type="match status" value="3"/>
</dbReference>
<dbReference type="InterPro" id="IPR000674">
    <property type="entry name" value="Ald_Oxase/Xan_DH_a/b"/>
</dbReference>
<evidence type="ECO:0000259" key="1">
    <source>
        <dbReference type="SMART" id="SM01008"/>
    </source>
</evidence>
<dbReference type="RefSeq" id="WP_246291249.1">
    <property type="nucleotide sequence ID" value="NZ_CADIKI010000020.1"/>
</dbReference>
<dbReference type="PANTHER" id="PTHR47495">
    <property type="entry name" value="ALDEHYDE DEHYDROGENASE"/>
    <property type="match status" value="1"/>
</dbReference>
<dbReference type="GO" id="GO:0047121">
    <property type="term" value="F:isoquinoline 1-oxidoreductase activity"/>
    <property type="evidence" value="ECO:0007669"/>
    <property type="project" value="UniProtKB-EC"/>
</dbReference>